<keyword evidence="5" id="KW-0964">Secreted</keyword>
<dbReference type="InterPro" id="IPR029058">
    <property type="entry name" value="AB_hydrolase_fold"/>
</dbReference>
<dbReference type="InterPro" id="IPR000734">
    <property type="entry name" value="TAG_lipase"/>
</dbReference>
<evidence type="ECO:0000256" key="10">
    <source>
        <dbReference type="ARBA" id="ARBA00023136"/>
    </source>
</evidence>
<feature type="domain" description="Lipase" evidence="18">
    <location>
        <begin position="105"/>
        <end position="395"/>
    </location>
</feature>
<dbReference type="RefSeq" id="XP_031420718.2">
    <property type="nucleotide sequence ID" value="XM_031564858.2"/>
</dbReference>
<keyword evidence="6" id="KW-0732">Signal</keyword>
<dbReference type="OrthoDB" id="199913at2759"/>
<organism evidence="19 20">
    <name type="scientific">Clupea harengus</name>
    <name type="common">Atlantic herring</name>
    <dbReference type="NCBI Taxonomy" id="7950"/>
    <lineage>
        <taxon>Eukaryota</taxon>
        <taxon>Metazoa</taxon>
        <taxon>Chordata</taxon>
        <taxon>Craniata</taxon>
        <taxon>Vertebrata</taxon>
        <taxon>Euteleostomi</taxon>
        <taxon>Actinopterygii</taxon>
        <taxon>Neopterygii</taxon>
        <taxon>Teleostei</taxon>
        <taxon>Clupei</taxon>
        <taxon>Clupeiformes</taxon>
        <taxon>Clupeoidei</taxon>
        <taxon>Clupeidae</taxon>
        <taxon>Clupea</taxon>
    </lineage>
</organism>
<dbReference type="InterPro" id="IPR013818">
    <property type="entry name" value="Lipase"/>
</dbReference>
<keyword evidence="11" id="KW-1015">Disulfide bond</keyword>
<evidence type="ECO:0000256" key="7">
    <source>
        <dbReference type="ARBA" id="ARBA00022801"/>
    </source>
</evidence>
<dbReference type="InterPro" id="IPR033906">
    <property type="entry name" value="Lipase_N"/>
</dbReference>
<proteinExistence type="inferred from homology"/>
<dbReference type="Proteomes" id="UP000515152">
    <property type="component" value="Chromosome 3"/>
</dbReference>
<evidence type="ECO:0000256" key="8">
    <source>
        <dbReference type="ARBA" id="ARBA00022963"/>
    </source>
</evidence>
<evidence type="ECO:0000256" key="4">
    <source>
        <dbReference type="ARBA" id="ARBA00022475"/>
    </source>
</evidence>
<dbReference type="InterPro" id="IPR016272">
    <property type="entry name" value="Lipase_LIPH"/>
</dbReference>
<feature type="binding site" evidence="16">
    <location>
        <position position="265"/>
    </location>
    <ligand>
        <name>Ca(2+)</name>
        <dbReference type="ChEBI" id="CHEBI:29108"/>
    </ligand>
</feature>
<evidence type="ECO:0000259" key="18">
    <source>
        <dbReference type="Pfam" id="PF00151"/>
    </source>
</evidence>
<comment type="catalytic activity">
    <reaction evidence="13">
        <text>1-hexadecanoyl-2-(9Z-octadecenoyl)-sn-glycero-3-phosphate + H2O = 2-(9Z-octadecenoyl)-sn-glycero-3-phosphate + hexadecanoate + H(+)</text>
        <dbReference type="Rhea" id="RHEA:40943"/>
        <dbReference type="ChEBI" id="CHEBI:7896"/>
        <dbReference type="ChEBI" id="CHEBI:15377"/>
        <dbReference type="ChEBI" id="CHEBI:15378"/>
        <dbReference type="ChEBI" id="CHEBI:64839"/>
        <dbReference type="ChEBI" id="CHEBI:77593"/>
    </reaction>
    <physiologicalReaction direction="left-to-right" evidence="13">
        <dbReference type="Rhea" id="RHEA:40944"/>
    </physiologicalReaction>
</comment>
<dbReference type="GO" id="GO:0008201">
    <property type="term" value="F:heparin binding"/>
    <property type="evidence" value="ECO:0007669"/>
    <property type="project" value="UniProtKB-ARBA"/>
</dbReference>
<comment type="similarity">
    <text evidence="3 17">Belongs to the AB hydrolase superfamily. Lipase family.</text>
</comment>
<dbReference type="FunFam" id="3.40.50.1820:FF:000063">
    <property type="entry name" value="Lipase member H"/>
    <property type="match status" value="1"/>
</dbReference>
<reference evidence="20" key="1">
    <citation type="submission" date="2025-08" db="UniProtKB">
        <authorList>
            <consortium name="RefSeq"/>
        </authorList>
    </citation>
    <scope>IDENTIFICATION</scope>
</reference>
<dbReference type="GO" id="GO:0046872">
    <property type="term" value="F:metal ion binding"/>
    <property type="evidence" value="ECO:0007669"/>
    <property type="project" value="UniProtKB-KW"/>
</dbReference>
<feature type="active site" description="Charge relay system" evidence="15">
    <location>
        <position position="249"/>
    </location>
</feature>
<comment type="function">
    <text evidence="14">Hydrolyzes specifically phosphatidic acid (PA) to produce 2-acyl lysophosphatidic acid (LPA; a potent bioactive lipid mediator) and fatty acid. Does not hydrolyze other phospholipids, like phosphatidylserine (PS), phosphatidylcholine (PC) and phosphatidylethanolamine (PE) or triacylglycerol (TG).</text>
</comment>
<keyword evidence="9" id="KW-0443">Lipid metabolism</keyword>
<evidence type="ECO:0000256" key="14">
    <source>
        <dbReference type="ARBA" id="ARBA00049600"/>
    </source>
</evidence>
<protein>
    <submittedName>
        <fullName evidence="20">Lipase member H isoform X1</fullName>
    </submittedName>
</protein>
<dbReference type="GO" id="GO:0016042">
    <property type="term" value="P:lipid catabolic process"/>
    <property type="evidence" value="ECO:0007669"/>
    <property type="project" value="UniProtKB-KW"/>
</dbReference>
<comment type="subcellular location">
    <subcellularLocation>
        <location evidence="1">Cell membrane</location>
        <topology evidence="1">Peripheral membrane protein</topology>
    </subcellularLocation>
    <subcellularLocation>
        <location evidence="2">Secreted</location>
    </subcellularLocation>
</comment>
<evidence type="ECO:0000256" key="9">
    <source>
        <dbReference type="ARBA" id="ARBA00023098"/>
    </source>
</evidence>
<evidence type="ECO:0000256" key="16">
    <source>
        <dbReference type="PIRSR" id="PIRSR000865-2"/>
    </source>
</evidence>
<dbReference type="AlphaFoldDB" id="A0A6P8EWS6"/>
<feature type="binding site" evidence="16">
    <location>
        <position position="263"/>
    </location>
    <ligand>
        <name>Ca(2+)</name>
        <dbReference type="ChEBI" id="CHEBI:29108"/>
    </ligand>
</feature>
<evidence type="ECO:0000256" key="5">
    <source>
        <dbReference type="ARBA" id="ARBA00022525"/>
    </source>
</evidence>
<evidence type="ECO:0000256" key="6">
    <source>
        <dbReference type="ARBA" id="ARBA00022729"/>
    </source>
</evidence>
<keyword evidence="19" id="KW-1185">Reference proteome</keyword>
<feature type="binding site" evidence="16">
    <location>
        <position position="268"/>
    </location>
    <ligand>
        <name>Ca(2+)</name>
        <dbReference type="ChEBI" id="CHEBI:29108"/>
    </ligand>
</feature>
<keyword evidence="4" id="KW-1003">Cell membrane</keyword>
<evidence type="ECO:0000256" key="11">
    <source>
        <dbReference type="ARBA" id="ARBA00023157"/>
    </source>
</evidence>
<evidence type="ECO:0000313" key="20">
    <source>
        <dbReference type="RefSeq" id="XP_031420718.2"/>
    </source>
</evidence>
<sequence>MFCGELAVERISGRIAKGMCHLSVGWTKAGGGAWLLTESCRVVSASWSTGTYCLTGTRGVALTVYRMFHCCLLALLWISCTIDTGVAEECGEFTDLGLHHSIVGTSLDIQLLLYTRANFTCARVLSHLSPFSQPELNASRPTAFIIHGYRPTGSPPGWYEQLAHLLLERDDLNVIVVDWNRGAATLNYFAAVKNTQKVADNMTAFILKMQEHGSPLSAFHLIGVSLGAHVSGFVGANLNGSIGRITALDPAGPEFTGKPADKRLDPTDAQFVDALHTDMDALGFRKQLGHIDFYPNGGGDQPGCPRHIFAGSAYFKCDHQRSVYLFMNSINRTCDMIAYPCESYTDFLDGKCMGCDKFQGEGCPVLGYDVIKWKDTLVKLRQTKTFSSTNNWSPFCKTSYKVDIVTWNHETRWGFLTLKLHSKDQETVAKIDHKAAEFIFYTEKTLLAQFDRDLQPVERVTLSFSTGNALKPRYKLRVLRIRLTPLHSSNRPLCRHDLLLEENKEVTFRPIPCEDSNF</sequence>
<name>A0A6P8EWS6_CLUHA</name>
<dbReference type="GO" id="GO:0006654">
    <property type="term" value="P:phosphatidic acid biosynthetic process"/>
    <property type="evidence" value="ECO:0007669"/>
    <property type="project" value="UniProtKB-ARBA"/>
</dbReference>
<evidence type="ECO:0000256" key="12">
    <source>
        <dbReference type="ARBA" id="ARBA00023180"/>
    </source>
</evidence>
<keyword evidence="7" id="KW-0378">Hydrolase</keyword>
<evidence type="ECO:0000256" key="1">
    <source>
        <dbReference type="ARBA" id="ARBA00004202"/>
    </source>
</evidence>
<dbReference type="PIRSF" id="PIRSF000865">
    <property type="entry name" value="Lipoprotein_lipase_LIPH"/>
    <property type="match status" value="1"/>
</dbReference>
<feature type="active site" description="Nucleophile" evidence="15">
    <location>
        <position position="225"/>
    </location>
</feature>
<dbReference type="SUPFAM" id="SSF53474">
    <property type="entry name" value="alpha/beta-Hydrolases"/>
    <property type="match status" value="1"/>
</dbReference>
<dbReference type="GO" id="GO:0004620">
    <property type="term" value="F:phospholipase activity"/>
    <property type="evidence" value="ECO:0007669"/>
    <property type="project" value="UniProtKB-ARBA"/>
</dbReference>
<dbReference type="GO" id="GO:0005615">
    <property type="term" value="C:extracellular space"/>
    <property type="evidence" value="ECO:0007669"/>
    <property type="project" value="TreeGrafter"/>
</dbReference>
<keyword evidence="12" id="KW-0325">Glycoprotein</keyword>
<evidence type="ECO:0000256" key="13">
    <source>
        <dbReference type="ARBA" id="ARBA00048637"/>
    </source>
</evidence>
<feature type="active site" description="Charge relay system" evidence="15">
    <location>
        <position position="319"/>
    </location>
</feature>
<dbReference type="PRINTS" id="PR00821">
    <property type="entry name" value="TAGLIPASE"/>
</dbReference>
<dbReference type="GeneID" id="105892412"/>
<evidence type="ECO:0000256" key="17">
    <source>
        <dbReference type="RuleBase" id="RU004262"/>
    </source>
</evidence>
<dbReference type="PANTHER" id="PTHR11610">
    <property type="entry name" value="LIPASE"/>
    <property type="match status" value="1"/>
</dbReference>
<dbReference type="CTD" id="445105"/>
<dbReference type="GO" id="GO:0052689">
    <property type="term" value="F:carboxylic ester hydrolase activity"/>
    <property type="evidence" value="ECO:0007669"/>
    <property type="project" value="InterPro"/>
</dbReference>
<keyword evidence="16" id="KW-0479">Metal-binding</keyword>
<gene>
    <name evidence="20" type="primary">lipia</name>
</gene>
<keyword evidence="8" id="KW-0442">Lipid degradation</keyword>
<evidence type="ECO:0000256" key="3">
    <source>
        <dbReference type="ARBA" id="ARBA00010701"/>
    </source>
</evidence>
<dbReference type="CDD" id="cd00707">
    <property type="entry name" value="Pancreat_lipase_like"/>
    <property type="match status" value="1"/>
</dbReference>
<evidence type="ECO:0000256" key="2">
    <source>
        <dbReference type="ARBA" id="ARBA00004613"/>
    </source>
</evidence>
<dbReference type="Pfam" id="PF00151">
    <property type="entry name" value="Lipase"/>
    <property type="match status" value="1"/>
</dbReference>
<keyword evidence="16" id="KW-0106">Calcium</keyword>
<dbReference type="Gene3D" id="3.40.50.1820">
    <property type="entry name" value="alpha/beta hydrolase"/>
    <property type="match status" value="1"/>
</dbReference>
<accession>A0A6P8EWS6</accession>
<evidence type="ECO:0000313" key="19">
    <source>
        <dbReference type="Proteomes" id="UP000515152"/>
    </source>
</evidence>
<dbReference type="PANTHER" id="PTHR11610:SF12">
    <property type="entry name" value="LIPASE MEMBER H"/>
    <property type="match status" value="1"/>
</dbReference>
<dbReference type="GO" id="GO:0005886">
    <property type="term" value="C:plasma membrane"/>
    <property type="evidence" value="ECO:0007669"/>
    <property type="project" value="UniProtKB-SubCell"/>
</dbReference>
<evidence type="ECO:0000256" key="15">
    <source>
        <dbReference type="PIRSR" id="PIRSR000865-1"/>
    </source>
</evidence>
<keyword evidence="10" id="KW-0472">Membrane</keyword>